<evidence type="ECO:0000313" key="3">
    <source>
        <dbReference type="Proteomes" id="UP000189796"/>
    </source>
</evidence>
<evidence type="ECO:0000313" key="2">
    <source>
        <dbReference type="EMBL" id="SHH37951.1"/>
    </source>
</evidence>
<dbReference type="EMBL" id="LT670817">
    <property type="protein sequence ID" value="SHH37951.1"/>
    <property type="molecule type" value="Genomic_DNA"/>
</dbReference>
<dbReference type="OrthoDB" id="8049807at2"/>
<feature type="transmembrane region" description="Helical" evidence="1">
    <location>
        <begin position="12"/>
        <end position="32"/>
    </location>
</feature>
<keyword evidence="1" id="KW-0812">Transmembrane</keyword>
<reference evidence="2 3" key="1">
    <citation type="submission" date="2016-11" db="EMBL/GenBank/DDBJ databases">
        <authorList>
            <person name="Jaros S."/>
            <person name="Januszkiewicz K."/>
            <person name="Wedrychowicz H."/>
        </authorList>
    </citation>
    <scope>NUCLEOTIDE SEQUENCE [LARGE SCALE GENOMIC DNA]</scope>
    <source>
        <strain evidence="2 3">GAS138</strain>
    </source>
</reference>
<dbReference type="AlphaFoldDB" id="A0A1M5SHI3"/>
<name>A0A1M5SHI3_9BRAD</name>
<dbReference type="Proteomes" id="UP000189796">
    <property type="component" value="Chromosome I"/>
</dbReference>
<accession>A0A1M5SHI3</accession>
<keyword evidence="1" id="KW-0472">Membrane</keyword>
<organism evidence="2 3">
    <name type="scientific">Bradyrhizobium erythrophlei</name>
    <dbReference type="NCBI Taxonomy" id="1437360"/>
    <lineage>
        <taxon>Bacteria</taxon>
        <taxon>Pseudomonadati</taxon>
        <taxon>Pseudomonadota</taxon>
        <taxon>Alphaproteobacteria</taxon>
        <taxon>Hyphomicrobiales</taxon>
        <taxon>Nitrobacteraceae</taxon>
        <taxon>Bradyrhizobium</taxon>
    </lineage>
</organism>
<proteinExistence type="predicted"/>
<gene>
    <name evidence="2" type="ORF">SAMN05443248_4610</name>
</gene>
<dbReference type="RefSeq" id="WP_079603380.1">
    <property type="nucleotide sequence ID" value="NZ_LT670817.1"/>
</dbReference>
<sequence length="139" mass="15589">MELAERWTRSRQIKVGLAAFAFYFAVAGYLKYTYVPPPDPPKDHIWLEGPFIRYEGSKAGYIAILPKLDAMADRSDDPFRSPLIVYENDIALGPAHTVHADIANGRFSHWEGLGVVFSASDNSDPNSNWKKYSVGRPKS</sequence>
<protein>
    <submittedName>
        <fullName evidence="2">Uncharacterized protein</fullName>
    </submittedName>
</protein>
<keyword evidence="1" id="KW-1133">Transmembrane helix</keyword>
<evidence type="ECO:0000256" key="1">
    <source>
        <dbReference type="SAM" id="Phobius"/>
    </source>
</evidence>